<evidence type="ECO:0000259" key="1">
    <source>
        <dbReference type="Pfam" id="PF24764"/>
    </source>
</evidence>
<organism evidence="2 3">
    <name type="scientific">Characodon lateralis</name>
    <dbReference type="NCBI Taxonomy" id="208331"/>
    <lineage>
        <taxon>Eukaryota</taxon>
        <taxon>Metazoa</taxon>
        <taxon>Chordata</taxon>
        <taxon>Craniata</taxon>
        <taxon>Vertebrata</taxon>
        <taxon>Euteleostomi</taxon>
        <taxon>Actinopterygii</taxon>
        <taxon>Neopterygii</taxon>
        <taxon>Teleostei</taxon>
        <taxon>Neoteleostei</taxon>
        <taxon>Acanthomorphata</taxon>
        <taxon>Ovalentaria</taxon>
        <taxon>Atherinomorphae</taxon>
        <taxon>Cyprinodontiformes</taxon>
        <taxon>Goodeidae</taxon>
        <taxon>Characodon</taxon>
    </lineage>
</organism>
<dbReference type="PANTHER" id="PTHR46791:SF11">
    <property type="entry name" value="INTEGRASE CATALYTIC DOMAIN-CONTAINING PROTEIN"/>
    <property type="match status" value="1"/>
</dbReference>
<dbReference type="EMBL" id="JAHUTJ010051913">
    <property type="protein sequence ID" value="MED6284997.1"/>
    <property type="molecule type" value="Genomic_DNA"/>
</dbReference>
<sequence length="103" mass="11620">ASSSSAGAVIRYGLVIFGGIDGYSRKIMYLGAAPNNKASTALGFFLESTQNYGFPLRVERLWRDIWMCFNCGHQDFSRNQLLLPNKQRRYINRLRATIDVTGP</sequence>
<accession>A0ABU7ECK3</accession>
<comment type="caution">
    <text evidence="2">The sequence shown here is derived from an EMBL/GenBank/DDBJ whole genome shotgun (WGS) entry which is preliminary data.</text>
</comment>
<dbReference type="Proteomes" id="UP001352852">
    <property type="component" value="Unassembled WGS sequence"/>
</dbReference>
<dbReference type="InterPro" id="IPR058913">
    <property type="entry name" value="Integrase_dom_put"/>
</dbReference>
<proteinExistence type="predicted"/>
<reference evidence="2 3" key="1">
    <citation type="submission" date="2021-06" db="EMBL/GenBank/DDBJ databases">
        <authorList>
            <person name="Palmer J.M."/>
        </authorList>
    </citation>
    <scope>NUCLEOTIDE SEQUENCE [LARGE SCALE GENOMIC DNA]</scope>
    <source>
        <strain evidence="2 3">CL_MEX2019</strain>
        <tissue evidence="2">Muscle</tissue>
    </source>
</reference>
<dbReference type="PANTHER" id="PTHR46791">
    <property type="entry name" value="EXPRESSED PROTEIN"/>
    <property type="match status" value="1"/>
</dbReference>
<evidence type="ECO:0000313" key="2">
    <source>
        <dbReference type="EMBL" id="MED6284997.1"/>
    </source>
</evidence>
<feature type="non-terminal residue" evidence="2">
    <location>
        <position position="1"/>
    </location>
</feature>
<keyword evidence="3" id="KW-1185">Reference proteome</keyword>
<feature type="domain" description="Integrase core" evidence="1">
    <location>
        <begin position="9"/>
        <end position="58"/>
    </location>
</feature>
<name>A0ABU7ECK3_9TELE</name>
<dbReference type="Pfam" id="PF24764">
    <property type="entry name" value="rva_4"/>
    <property type="match status" value="1"/>
</dbReference>
<gene>
    <name evidence="2" type="ORF">CHARACLAT_024579</name>
</gene>
<evidence type="ECO:0000313" key="3">
    <source>
        <dbReference type="Proteomes" id="UP001352852"/>
    </source>
</evidence>
<protein>
    <recommendedName>
        <fullName evidence="1">Integrase core domain-containing protein</fullName>
    </recommendedName>
</protein>